<protein>
    <recommendedName>
        <fullName evidence="3">DUF1922 domain-containing protein</fullName>
    </recommendedName>
</protein>
<accession>A0A1J5U2W2</accession>
<dbReference type="EMBL" id="MIYU01000001">
    <property type="protein sequence ID" value="OIR20380.1"/>
    <property type="molecule type" value="Genomic_DNA"/>
</dbReference>
<evidence type="ECO:0008006" key="3">
    <source>
        <dbReference type="Google" id="ProtNLM"/>
    </source>
</evidence>
<gene>
    <name evidence="1" type="ORF">BEU04_00850</name>
</gene>
<name>A0A1J5U2W2_9ARCH</name>
<dbReference type="AlphaFoldDB" id="A0A1J5U2W2"/>
<sequence>MRKEARQKLFGTRPLGGIVYGIVVCPKCMQIQGIKIEGRVSYGCNGCRQRHKISKIKIWNRVNSPEEVAEAVALVKEKKWGKEKND</sequence>
<reference evidence="1 2" key="1">
    <citation type="submission" date="2016-08" db="EMBL/GenBank/DDBJ databases">
        <title>New Insights into Marine Group III Euryarchaeota, from dark to light.</title>
        <authorList>
            <person name="Haro-Moreno J.M."/>
            <person name="Rodriguez-Valera F."/>
            <person name="Lopez-Garcia P."/>
            <person name="Moreira D."/>
            <person name="Martin-Cuadrado A.B."/>
        </authorList>
    </citation>
    <scope>NUCLEOTIDE SEQUENCE [LARGE SCALE GENOMIC DNA]</scope>
    <source>
        <strain evidence="1">CG-Bathy1</strain>
    </source>
</reference>
<dbReference type="Proteomes" id="UP000183815">
    <property type="component" value="Unassembled WGS sequence"/>
</dbReference>
<proteinExistence type="predicted"/>
<evidence type="ECO:0000313" key="1">
    <source>
        <dbReference type="EMBL" id="OIR20380.1"/>
    </source>
</evidence>
<evidence type="ECO:0000313" key="2">
    <source>
        <dbReference type="Proteomes" id="UP000183815"/>
    </source>
</evidence>
<comment type="caution">
    <text evidence="1">The sequence shown here is derived from an EMBL/GenBank/DDBJ whole genome shotgun (WGS) entry which is preliminary data.</text>
</comment>
<organism evidence="1 2">
    <name type="scientific">Marine Group III euryarchaeote CG-Bathy1</name>
    <dbReference type="NCBI Taxonomy" id="1889001"/>
    <lineage>
        <taxon>Archaea</taxon>
        <taxon>Methanobacteriati</taxon>
        <taxon>Thermoplasmatota</taxon>
        <taxon>Thermoplasmata</taxon>
        <taxon>Candidatus Thermoprofundales</taxon>
    </lineage>
</organism>
<dbReference type="Gene3D" id="3.90.820.10">
    <property type="entry name" value="Structural Genomics, Unknown Function 30-nov-00 1gh9 Mol_id"/>
    <property type="match status" value="1"/>
</dbReference>